<dbReference type="PROSITE" id="PS50005">
    <property type="entry name" value="TPR"/>
    <property type="match status" value="1"/>
</dbReference>
<reference evidence="5" key="1">
    <citation type="journal article" date="2013" name="Stand. Genomic Sci.">
        <title>Complete genome sequence of the halophilic bacterium Spirochaeta africana type strain (Z-7692(T)) from the alkaline Lake Magadi in the East African Rift.</title>
        <authorList>
            <person name="Liolos K."/>
            <person name="Abt B."/>
            <person name="Scheuner C."/>
            <person name="Teshima H."/>
            <person name="Held B."/>
            <person name="Lapidus A."/>
            <person name="Nolan M."/>
            <person name="Lucas S."/>
            <person name="Deshpande S."/>
            <person name="Cheng J.F."/>
            <person name="Tapia R."/>
            <person name="Goodwin L.A."/>
            <person name="Pitluck S."/>
            <person name="Pagani I."/>
            <person name="Ivanova N."/>
            <person name="Mavromatis K."/>
            <person name="Mikhailova N."/>
            <person name="Huntemann M."/>
            <person name="Pati A."/>
            <person name="Chen A."/>
            <person name="Palaniappan K."/>
            <person name="Land M."/>
            <person name="Rohde M."/>
            <person name="Tindall B.J."/>
            <person name="Detter J.C."/>
            <person name="Goker M."/>
            <person name="Bristow J."/>
            <person name="Eisen J.A."/>
            <person name="Markowitz V."/>
            <person name="Hugenholtz P."/>
            <person name="Woyke T."/>
            <person name="Klenk H.P."/>
            <person name="Kyrpides N.C."/>
        </authorList>
    </citation>
    <scope>NUCLEOTIDE SEQUENCE</scope>
    <source>
        <strain evidence="5">ATCC 700263 / DSM 8902 / Z-7692</strain>
    </source>
</reference>
<sequence length="221" mass="25453">MREGIRLFKGGKYEQALEALLQIDVPPEQYPEQAYYLGLSYAKLEQFDEALLYLEQVAASDLDFARIFQGRLIIGYIYAVTERYRLAEFEFNQLLEEGYESPKVYAALAFTLYKQEKTAQSISLLEKALELDPENPNALNSLGFILADKEIRVGVALQYCRRAYDHNPRNPAYQDSLGWAQFKCGNIREAIRYLSMARQQMKGNSEVERHWAVVSRAAEKV</sequence>
<dbReference type="PATRIC" id="fig|889378.3.peg.1918"/>
<dbReference type="InterPro" id="IPR019734">
    <property type="entry name" value="TPR_rpt"/>
</dbReference>
<evidence type="ECO:0000256" key="2">
    <source>
        <dbReference type="ARBA" id="ARBA00022803"/>
    </source>
</evidence>
<dbReference type="InterPro" id="IPR051685">
    <property type="entry name" value="Ycf3/AcsC/BcsC/TPR_MFPF"/>
</dbReference>
<dbReference type="Pfam" id="PF13432">
    <property type="entry name" value="TPR_16"/>
    <property type="match status" value="1"/>
</dbReference>
<evidence type="ECO:0000313" key="4">
    <source>
        <dbReference type="EMBL" id="AFG37983.1"/>
    </source>
</evidence>
<dbReference type="SUPFAM" id="SSF48452">
    <property type="entry name" value="TPR-like"/>
    <property type="match status" value="1"/>
</dbReference>
<protein>
    <submittedName>
        <fullName evidence="4">Tetratricopeptide repeat protein</fullName>
    </submittedName>
</protein>
<dbReference type="KEGG" id="sfc:Spiaf_1932"/>
<accession>H9UKE0</accession>
<dbReference type="InterPro" id="IPR011990">
    <property type="entry name" value="TPR-like_helical_dom_sf"/>
</dbReference>
<dbReference type="PANTHER" id="PTHR44943">
    <property type="entry name" value="CELLULOSE SYNTHASE OPERON PROTEIN C"/>
    <property type="match status" value="1"/>
</dbReference>
<dbReference type="SMART" id="SM00028">
    <property type="entry name" value="TPR"/>
    <property type="match status" value="4"/>
</dbReference>
<keyword evidence="1" id="KW-0677">Repeat</keyword>
<evidence type="ECO:0000313" key="5">
    <source>
        <dbReference type="Proteomes" id="UP000007383"/>
    </source>
</evidence>
<organism evidence="4 5">
    <name type="scientific">Spirochaeta africana (strain ATCC 700263 / DSM 8902 / Z-7692)</name>
    <dbReference type="NCBI Taxonomy" id="889378"/>
    <lineage>
        <taxon>Bacteria</taxon>
        <taxon>Pseudomonadati</taxon>
        <taxon>Spirochaetota</taxon>
        <taxon>Spirochaetia</taxon>
        <taxon>Spirochaetales</taxon>
        <taxon>Spirochaetaceae</taxon>
        <taxon>Spirochaeta</taxon>
    </lineage>
</organism>
<proteinExistence type="predicted"/>
<feature type="repeat" description="TPR" evidence="3">
    <location>
        <begin position="102"/>
        <end position="135"/>
    </location>
</feature>
<dbReference type="STRING" id="889378.Spiaf_1932"/>
<evidence type="ECO:0000256" key="1">
    <source>
        <dbReference type="ARBA" id="ARBA00022737"/>
    </source>
</evidence>
<keyword evidence="2 3" id="KW-0802">TPR repeat</keyword>
<dbReference type="RefSeq" id="WP_014455966.1">
    <property type="nucleotide sequence ID" value="NC_017098.1"/>
</dbReference>
<dbReference type="HOGENOM" id="CLU_1229445_0_0_12"/>
<dbReference type="eggNOG" id="COG0457">
    <property type="taxonomic scope" value="Bacteria"/>
</dbReference>
<dbReference type="PANTHER" id="PTHR44943:SF8">
    <property type="entry name" value="TPR REPEAT-CONTAINING PROTEIN MJ0263"/>
    <property type="match status" value="1"/>
</dbReference>
<dbReference type="Proteomes" id="UP000007383">
    <property type="component" value="Chromosome"/>
</dbReference>
<keyword evidence="5" id="KW-1185">Reference proteome</keyword>
<dbReference type="OrthoDB" id="9766710at2"/>
<name>H9UKE0_SPIAZ</name>
<gene>
    <name evidence="4" type="ordered locus">Spiaf_1932</name>
</gene>
<dbReference type="Gene3D" id="1.25.40.10">
    <property type="entry name" value="Tetratricopeptide repeat domain"/>
    <property type="match status" value="2"/>
</dbReference>
<dbReference type="Pfam" id="PF13414">
    <property type="entry name" value="TPR_11"/>
    <property type="match status" value="1"/>
</dbReference>
<evidence type="ECO:0000256" key="3">
    <source>
        <dbReference type="PROSITE-ProRule" id="PRU00339"/>
    </source>
</evidence>
<dbReference type="AlphaFoldDB" id="H9UKE0"/>
<dbReference type="EMBL" id="CP003282">
    <property type="protein sequence ID" value="AFG37983.1"/>
    <property type="molecule type" value="Genomic_DNA"/>
</dbReference>